<dbReference type="InterPro" id="IPR039498">
    <property type="entry name" value="NTP_transf_5"/>
</dbReference>
<gene>
    <name evidence="1" type="ORF">EWE74_02285</name>
</gene>
<accession>A0A4Q6XNE5</accession>
<dbReference type="AlphaFoldDB" id="A0A4Q6XNE5"/>
<comment type="caution">
    <text evidence="1">The sequence shown here is derived from an EMBL/GenBank/DDBJ whole genome shotgun (WGS) entry which is preliminary data.</text>
</comment>
<sequence length="364" mass="42481">MVLQGRVGKAFFSLLRAGLWKQGVDMLGCFPLSEEEWQALYRIARQQTVEGIVFDGIQSLEPTLLPPRKLLLLWLVRVEKLEQRNRRMNTVLAEQALFFDSCGIKPVLLKGQGIAAGYAEPLRRVCGDIDWYFSNKEDYHEANRQIRAKGIEWNKMAGNSIWYRWRNVEIEHHRNIFDIYNPFVRGYLKEFEQEEQPRQLELLVQEQSIILPSPTAQLLQVNAHILKHLLSFGIGLRQLCDAARLYSAYHTQIDADRLLAVYAKTGILKWISVLHKLLVDYLGMPSDNLPLRRDTERNADWMMEEIWTAGNFGFHDGRYVDIQNGGKRVDKKKRLWNNFLRYLPYAPMETISFPFIHLFSRISG</sequence>
<reference evidence="1 2" key="1">
    <citation type="submission" date="2019-02" db="EMBL/GenBank/DDBJ databases">
        <authorList>
            <person name="Li Y."/>
        </authorList>
    </citation>
    <scope>NUCLEOTIDE SEQUENCE [LARGE SCALE GENOMIC DNA]</scope>
    <source>
        <strain evidence="1 2">30C10-4-7</strain>
    </source>
</reference>
<protein>
    <recommendedName>
        <fullName evidence="3">Nucleotidyltransferase family protein</fullName>
    </recommendedName>
</protein>
<evidence type="ECO:0000313" key="1">
    <source>
        <dbReference type="EMBL" id="RZF61690.1"/>
    </source>
</evidence>
<evidence type="ECO:0008006" key="3">
    <source>
        <dbReference type="Google" id="ProtNLM"/>
    </source>
</evidence>
<dbReference type="RefSeq" id="WP_130139919.1">
    <property type="nucleotide sequence ID" value="NZ_SGIT01000001.1"/>
</dbReference>
<keyword evidence="2" id="KW-1185">Reference proteome</keyword>
<dbReference type="EMBL" id="SGIT01000001">
    <property type="protein sequence ID" value="RZF61690.1"/>
    <property type="molecule type" value="Genomic_DNA"/>
</dbReference>
<dbReference type="OrthoDB" id="9812148at2"/>
<name>A0A4Q6XNE5_9SPHI</name>
<evidence type="ECO:0000313" key="2">
    <source>
        <dbReference type="Proteomes" id="UP000292855"/>
    </source>
</evidence>
<dbReference type="Proteomes" id="UP000292855">
    <property type="component" value="Unassembled WGS sequence"/>
</dbReference>
<proteinExistence type="predicted"/>
<dbReference type="Pfam" id="PF14907">
    <property type="entry name" value="NTP_transf_5"/>
    <property type="match status" value="1"/>
</dbReference>
<organism evidence="1 2">
    <name type="scientific">Sphingobacterium corticibacterium</name>
    <dbReference type="NCBI Taxonomy" id="2484746"/>
    <lineage>
        <taxon>Bacteria</taxon>
        <taxon>Pseudomonadati</taxon>
        <taxon>Bacteroidota</taxon>
        <taxon>Sphingobacteriia</taxon>
        <taxon>Sphingobacteriales</taxon>
        <taxon>Sphingobacteriaceae</taxon>
        <taxon>Sphingobacterium</taxon>
    </lineage>
</organism>